<keyword evidence="4" id="KW-1185">Reference proteome</keyword>
<dbReference type="RefSeq" id="WP_254267901.1">
    <property type="nucleotide sequence ID" value="NZ_CP100400.1"/>
</dbReference>
<feature type="region of interest" description="Disordered" evidence="1">
    <location>
        <begin position="1"/>
        <end position="25"/>
    </location>
</feature>
<evidence type="ECO:0000313" key="4">
    <source>
        <dbReference type="Proteomes" id="UP001595945"/>
    </source>
</evidence>
<gene>
    <name evidence="3" type="ORF">ACFO9K_19800</name>
</gene>
<dbReference type="Proteomes" id="UP001595945">
    <property type="component" value="Unassembled WGS sequence"/>
</dbReference>
<accession>A0ABD5Q727</accession>
<evidence type="ECO:0000256" key="2">
    <source>
        <dbReference type="SAM" id="Phobius"/>
    </source>
</evidence>
<evidence type="ECO:0000256" key="1">
    <source>
        <dbReference type="SAM" id="MobiDB-lite"/>
    </source>
</evidence>
<comment type="caution">
    <text evidence="3">The sequence shown here is derived from an EMBL/GenBank/DDBJ whole genome shotgun (WGS) entry which is preliminary data.</text>
</comment>
<feature type="transmembrane region" description="Helical" evidence="2">
    <location>
        <begin position="72"/>
        <end position="95"/>
    </location>
</feature>
<keyword evidence="2" id="KW-0812">Transmembrane</keyword>
<evidence type="ECO:0000313" key="3">
    <source>
        <dbReference type="EMBL" id="MFC4826507.1"/>
    </source>
</evidence>
<name>A0ABD5Q727_9EURY</name>
<sequence>MEEEQTTVRSTNYSPGDEKRPRNDDPNTLLNALVGAVVTVVGAPVLPFSAVVGGGVAGYLQRGDLSDGATVGAIAGMLAAIPAFLFAWVVVGVFLLGADPFFALSGLFAGFLFVVVVGYLVGAGALGGALGSYLRREL</sequence>
<dbReference type="InterPro" id="IPR040493">
    <property type="entry name" value="DUF5518"/>
</dbReference>
<dbReference type="GeneID" id="73046396"/>
<proteinExistence type="predicted"/>
<keyword evidence="2" id="KW-0472">Membrane</keyword>
<feature type="compositionally biased region" description="Basic and acidic residues" evidence="1">
    <location>
        <begin position="16"/>
        <end position="25"/>
    </location>
</feature>
<dbReference type="AlphaFoldDB" id="A0ABD5Q727"/>
<reference evidence="3 4" key="1">
    <citation type="journal article" date="2019" name="Int. J. Syst. Evol. Microbiol.">
        <title>The Global Catalogue of Microorganisms (GCM) 10K type strain sequencing project: providing services to taxonomists for standard genome sequencing and annotation.</title>
        <authorList>
            <consortium name="The Broad Institute Genomics Platform"/>
            <consortium name="The Broad Institute Genome Sequencing Center for Infectious Disease"/>
            <person name="Wu L."/>
            <person name="Ma J."/>
        </authorList>
    </citation>
    <scope>NUCLEOTIDE SEQUENCE [LARGE SCALE GENOMIC DNA]</scope>
    <source>
        <strain evidence="3 4">XZYJ18</strain>
    </source>
</reference>
<protein>
    <submittedName>
        <fullName evidence="3">DUF5518 domain-containing protein</fullName>
    </submittedName>
</protein>
<dbReference type="EMBL" id="JBHSHT010000002">
    <property type="protein sequence ID" value="MFC4826507.1"/>
    <property type="molecule type" value="Genomic_DNA"/>
</dbReference>
<feature type="transmembrane region" description="Helical" evidence="2">
    <location>
        <begin position="32"/>
        <end position="60"/>
    </location>
</feature>
<keyword evidence="2" id="KW-1133">Transmembrane helix</keyword>
<organism evidence="3 4">
    <name type="scientific">Halorussus aquaticus</name>
    <dbReference type="NCBI Taxonomy" id="2953748"/>
    <lineage>
        <taxon>Archaea</taxon>
        <taxon>Methanobacteriati</taxon>
        <taxon>Methanobacteriota</taxon>
        <taxon>Stenosarchaea group</taxon>
        <taxon>Halobacteria</taxon>
        <taxon>Halobacteriales</taxon>
        <taxon>Haladaptataceae</taxon>
        <taxon>Halorussus</taxon>
    </lineage>
</organism>
<feature type="transmembrane region" description="Helical" evidence="2">
    <location>
        <begin position="101"/>
        <end position="134"/>
    </location>
</feature>
<dbReference type="Pfam" id="PF17647">
    <property type="entry name" value="DUF5518"/>
    <property type="match status" value="1"/>
</dbReference>